<dbReference type="Pfam" id="PF04434">
    <property type="entry name" value="SWIM"/>
    <property type="match status" value="1"/>
</dbReference>
<evidence type="ECO:0000256" key="4">
    <source>
        <dbReference type="PROSITE-ProRule" id="PRU00325"/>
    </source>
</evidence>
<organism evidence="7 8">
    <name type="scientific">Rhynchospora pubera</name>
    <dbReference type="NCBI Taxonomy" id="906938"/>
    <lineage>
        <taxon>Eukaryota</taxon>
        <taxon>Viridiplantae</taxon>
        <taxon>Streptophyta</taxon>
        <taxon>Embryophyta</taxon>
        <taxon>Tracheophyta</taxon>
        <taxon>Spermatophyta</taxon>
        <taxon>Magnoliopsida</taxon>
        <taxon>Liliopsida</taxon>
        <taxon>Poales</taxon>
        <taxon>Cyperaceae</taxon>
        <taxon>Cyperoideae</taxon>
        <taxon>Rhynchosporeae</taxon>
        <taxon>Rhynchospora</taxon>
    </lineage>
</organism>
<feature type="compositionally biased region" description="Basic residues" evidence="5">
    <location>
        <begin position="641"/>
        <end position="650"/>
    </location>
</feature>
<dbReference type="InterPro" id="IPR004330">
    <property type="entry name" value="FAR1_DNA_bnd_dom"/>
</dbReference>
<dbReference type="InterPro" id="IPR006564">
    <property type="entry name" value="Znf_PMZ"/>
</dbReference>
<evidence type="ECO:0000313" key="8">
    <source>
        <dbReference type="Proteomes" id="UP001140206"/>
    </source>
</evidence>
<dbReference type="Proteomes" id="UP001140206">
    <property type="component" value="Chromosome 2"/>
</dbReference>
<dbReference type="EMBL" id="JAMFTS010000002">
    <property type="protein sequence ID" value="KAJ4791593.1"/>
    <property type="molecule type" value="Genomic_DNA"/>
</dbReference>
<keyword evidence="2 4" id="KW-0863">Zinc-finger</keyword>
<reference evidence="7" key="1">
    <citation type="submission" date="2022-08" db="EMBL/GenBank/DDBJ databases">
        <authorList>
            <person name="Marques A."/>
        </authorList>
    </citation>
    <scope>NUCLEOTIDE SEQUENCE</scope>
    <source>
        <strain evidence="7">RhyPub2mFocal</strain>
        <tissue evidence="7">Leaves</tissue>
    </source>
</reference>
<proteinExistence type="predicted"/>
<accession>A0AAV8FEC7</accession>
<feature type="region of interest" description="Disordered" evidence="5">
    <location>
        <begin position="604"/>
        <end position="674"/>
    </location>
</feature>
<dbReference type="GO" id="GO:0008270">
    <property type="term" value="F:zinc ion binding"/>
    <property type="evidence" value="ECO:0007669"/>
    <property type="project" value="UniProtKB-KW"/>
</dbReference>
<evidence type="ECO:0000313" key="7">
    <source>
        <dbReference type="EMBL" id="KAJ4791593.1"/>
    </source>
</evidence>
<evidence type="ECO:0000256" key="1">
    <source>
        <dbReference type="ARBA" id="ARBA00022723"/>
    </source>
</evidence>
<keyword evidence="1" id="KW-0479">Metal-binding</keyword>
<keyword evidence="3" id="KW-0862">Zinc</keyword>
<dbReference type="AlphaFoldDB" id="A0AAV8FEC7"/>
<evidence type="ECO:0000259" key="6">
    <source>
        <dbReference type="PROSITE" id="PS50966"/>
    </source>
</evidence>
<dbReference type="InterPro" id="IPR007527">
    <property type="entry name" value="Znf_SWIM"/>
</dbReference>
<evidence type="ECO:0000256" key="5">
    <source>
        <dbReference type="SAM" id="MobiDB-lite"/>
    </source>
</evidence>
<gene>
    <name evidence="7" type="ORF">LUZ62_042839</name>
</gene>
<dbReference type="PROSITE" id="PS50966">
    <property type="entry name" value="ZF_SWIM"/>
    <property type="match status" value="1"/>
</dbReference>
<evidence type="ECO:0000256" key="3">
    <source>
        <dbReference type="ARBA" id="ARBA00022833"/>
    </source>
</evidence>
<dbReference type="InterPro" id="IPR018289">
    <property type="entry name" value="MULE_transposase_dom"/>
</dbReference>
<protein>
    <submittedName>
        <fullName evidence="7">Protein FAR1-RELATED SEQUENCE 5</fullName>
    </submittedName>
</protein>
<dbReference type="PANTHER" id="PTHR47718">
    <property type="entry name" value="OS01G0519700 PROTEIN"/>
    <property type="match status" value="1"/>
</dbReference>
<dbReference type="SMART" id="SM00575">
    <property type="entry name" value="ZnF_PMZ"/>
    <property type="match status" value="1"/>
</dbReference>
<sequence length="691" mass="79919">MEEHEDDFVPRLGTEYRTLDEAWSVWNYYGGRSGFGVRRGCENKSKKDGVITSKFFVCNCEGKRGVDKRDHLTKNPRAETRTGCQARLLLKFDRGIQKYKIAEFVSDHNHPLQPPEACYLIPSQRKVPEVACFDIQVAASSGISPKNAHELHSRQHGGIRGIGYTMVDHNNCLRNIRKQSMQYGAAIAMTKYFAKMIASYIRFGDVVIFDTTFGTNNEKWAVGTFVGFNHLREIVIFGAALMCDQNKESFEWVFTKFLEAHGGKKCITMFTDQDAAIAPALEKIMPDTKHGLCTWHINKNCVKHLSKLNDENDHITKKFNACLYRYEEEKEFEDAINFLMEQVNGEGKEWLDFIYKSKEKWAYCFMKDAYTLGIRSTQSSESFNSILKSYLNCKLDVCRFMEQFDRVLEQNREKEIKSEYAMRSKQPILKFKMPILCGASKLYTPKVFELFQAEVELSMLAHIECLEGSTYTVGKFAVDNETSYKSRQVIWNRDDQMISCSCKKFERVGILCWHALKVLDREDIKVIPPRYILNRWTKTAKDDTIVDVEGRRVIEDPMLDVRNRKADMVRMVTPICDEAANNEEDTLFVRKEFLEFQRKYKEYKEKKKDGDDNPTTEHALHLKKKNGGDRRSKLIPSCIEKKKRAKKAKNKTISTSQDSLRPSTNPSQDMSEGNFGCFSQLEDLHNITIIE</sequence>
<feature type="compositionally biased region" description="Polar residues" evidence="5">
    <location>
        <begin position="652"/>
        <end position="671"/>
    </location>
</feature>
<evidence type="ECO:0000256" key="2">
    <source>
        <dbReference type="ARBA" id="ARBA00022771"/>
    </source>
</evidence>
<name>A0AAV8FEC7_9POAL</name>
<keyword evidence="8" id="KW-1185">Reference proteome</keyword>
<comment type="caution">
    <text evidence="7">The sequence shown here is derived from an EMBL/GenBank/DDBJ whole genome shotgun (WGS) entry which is preliminary data.</text>
</comment>
<dbReference type="Pfam" id="PF10551">
    <property type="entry name" value="MULE"/>
    <property type="match status" value="1"/>
</dbReference>
<dbReference type="PANTHER" id="PTHR47718:SF2">
    <property type="entry name" value="PROTEIN FAR1-RELATED SEQUENCE 5-LIKE"/>
    <property type="match status" value="1"/>
</dbReference>
<dbReference type="Pfam" id="PF03101">
    <property type="entry name" value="FAR1"/>
    <property type="match status" value="1"/>
</dbReference>
<feature type="domain" description="SWIM-type" evidence="6">
    <location>
        <begin position="487"/>
        <end position="523"/>
    </location>
</feature>